<comment type="caution">
    <text evidence="1">The sequence shown here is derived from an EMBL/GenBank/DDBJ whole genome shotgun (WGS) entry which is preliminary data.</text>
</comment>
<evidence type="ECO:0000313" key="2">
    <source>
        <dbReference type="Proteomes" id="UP000034805"/>
    </source>
</evidence>
<sequence>AAIGVRQGWKTHGDASVGQTQLVRQRSVSAGEPDRRELRQPGKDIAVARSGSRVLYVVIYGQMLWVSLGMSPQDKVTASVCWEKQRFELIATLQFLTDEGDQMKKFASVTQRSRHCHKLQESLLSSASGYSNYRGILNWCVIMLVSVSRCRRSPADGPGSRLSVRGVRMQPHTYVSSLYVALQYNCDWHCLYMIVLLIMYCYSR</sequence>
<protein>
    <submittedName>
        <fullName evidence="1">Uncharacterized protein</fullName>
    </submittedName>
</protein>
<reference evidence="1 2" key="1">
    <citation type="submission" date="2015-08" db="EMBL/GenBank/DDBJ databases">
        <title>The genome of the Asian arowana (Scleropages formosus).</title>
        <authorList>
            <person name="Tan M.H."/>
            <person name="Gan H.M."/>
            <person name="Croft L.J."/>
            <person name="Austin C.M."/>
        </authorList>
    </citation>
    <scope>NUCLEOTIDE SEQUENCE [LARGE SCALE GENOMIC DNA]</scope>
    <source>
        <strain evidence="1">Aro1</strain>
    </source>
</reference>
<name>A0A0P7YD37_SCLFO</name>
<dbReference type="AlphaFoldDB" id="A0A0P7YD37"/>
<dbReference type="EMBL" id="JARO02007221">
    <property type="protein sequence ID" value="KPP64204.1"/>
    <property type="molecule type" value="Genomic_DNA"/>
</dbReference>
<evidence type="ECO:0000313" key="1">
    <source>
        <dbReference type="EMBL" id="KPP64204.1"/>
    </source>
</evidence>
<feature type="non-terminal residue" evidence="1">
    <location>
        <position position="1"/>
    </location>
</feature>
<organism evidence="1 2">
    <name type="scientific">Scleropages formosus</name>
    <name type="common">Asian bonytongue</name>
    <name type="synonym">Osteoglossum formosum</name>
    <dbReference type="NCBI Taxonomy" id="113540"/>
    <lineage>
        <taxon>Eukaryota</taxon>
        <taxon>Metazoa</taxon>
        <taxon>Chordata</taxon>
        <taxon>Craniata</taxon>
        <taxon>Vertebrata</taxon>
        <taxon>Euteleostomi</taxon>
        <taxon>Actinopterygii</taxon>
        <taxon>Neopterygii</taxon>
        <taxon>Teleostei</taxon>
        <taxon>Osteoglossocephala</taxon>
        <taxon>Osteoglossomorpha</taxon>
        <taxon>Osteoglossiformes</taxon>
        <taxon>Osteoglossidae</taxon>
        <taxon>Scleropages</taxon>
    </lineage>
</organism>
<accession>A0A0P7YD37</accession>
<proteinExistence type="predicted"/>
<dbReference type="Proteomes" id="UP000034805">
    <property type="component" value="Unassembled WGS sequence"/>
</dbReference>
<gene>
    <name evidence="1" type="ORF">Z043_117476</name>
</gene>